<reference evidence="1" key="2">
    <citation type="submission" date="2015-02" db="UniProtKB">
        <authorList>
            <consortium name="EnsemblMetazoa"/>
        </authorList>
    </citation>
    <scope>IDENTIFICATION</scope>
</reference>
<dbReference type="EMBL" id="JH430800">
    <property type="status" value="NOT_ANNOTATED_CDS"/>
    <property type="molecule type" value="Genomic_DNA"/>
</dbReference>
<dbReference type="HOGENOM" id="CLU_2416078_0_0_1"/>
<dbReference type="Proteomes" id="UP000014500">
    <property type="component" value="Unassembled WGS sequence"/>
</dbReference>
<sequence>MAKCAISSTIAETIVDEIRESFKSTKLIYLNQIERTYIVDNEEDTSSFHAFAVLFVAVNDSHVTVMMMDKNHRISLGIALVVKAGLRRIEKN</sequence>
<accession>T1ILE7</accession>
<proteinExistence type="predicted"/>
<reference evidence="2" key="1">
    <citation type="submission" date="2011-05" db="EMBL/GenBank/DDBJ databases">
        <authorList>
            <person name="Richards S.R."/>
            <person name="Qu J."/>
            <person name="Jiang H."/>
            <person name="Jhangiani S.N."/>
            <person name="Agravi P."/>
            <person name="Goodspeed R."/>
            <person name="Gross S."/>
            <person name="Mandapat C."/>
            <person name="Jackson L."/>
            <person name="Mathew T."/>
            <person name="Pu L."/>
            <person name="Thornton R."/>
            <person name="Saada N."/>
            <person name="Wilczek-Boney K.B."/>
            <person name="Lee S."/>
            <person name="Kovar C."/>
            <person name="Wu Y."/>
            <person name="Scherer S.E."/>
            <person name="Worley K.C."/>
            <person name="Muzny D.M."/>
            <person name="Gibbs R."/>
        </authorList>
    </citation>
    <scope>NUCLEOTIDE SEQUENCE</scope>
    <source>
        <strain evidence="2">Brora</strain>
    </source>
</reference>
<dbReference type="AlphaFoldDB" id="T1ILE7"/>
<evidence type="ECO:0000313" key="2">
    <source>
        <dbReference type="Proteomes" id="UP000014500"/>
    </source>
</evidence>
<keyword evidence="2" id="KW-1185">Reference proteome</keyword>
<organism evidence="1 2">
    <name type="scientific">Strigamia maritima</name>
    <name type="common">European centipede</name>
    <name type="synonym">Geophilus maritimus</name>
    <dbReference type="NCBI Taxonomy" id="126957"/>
    <lineage>
        <taxon>Eukaryota</taxon>
        <taxon>Metazoa</taxon>
        <taxon>Ecdysozoa</taxon>
        <taxon>Arthropoda</taxon>
        <taxon>Myriapoda</taxon>
        <taxon>Chilopoda</taxon>
        <taxon>Pleurostigmophora</taxon>
        <taxon>Geophilomorpha</taxon>
        <taxon>Linotaeniidae</taxon>
        <taxon>Strigamia</taxon>
    </lineage>
</organism>
<protein>
    <submittedName>
        <fullName evidence="1">Uncharacterized protein</fullName>
    </submittedName>
</protein>
<name>T1ILE7_STRMM</name>
<evidence type="ECO:0000313" key="1">
    <source>
        <dbReference type="EnsemblMetazoa" id="SMAR001771-PA"/>
    </source>
</evidence>
<dbReference type="EnsemblMetazoa" id="SMAR001771-RA">
    <property type="protein sequence ID" value="SMAR001771-PA"/>
    <property type="gene ID" value="SMAR001771"/>
</dbReference>